<evidence type="ECO:0000313" key="7">
    <source>
        <dbReference type="Proteomes" id="UP000006296"/>
    </source>
</evidence>
<protein>
    <submittedName>
        <fullName evidence="6">L-ribulose-5-phosphate 4-epimerase</fullName>
    </submittedName>
</protein>
<dbReference type="EMBL" id="CP003844">
    <property type="protein sequence ID" value="AFT75772.1"/>
    <property type="molecule type" value="Genomic_DNA"/>
</dbReference>
<dbReference type="PANTHER" id="PTHR30136">
    <property type="entry name" value="HELIX-TURN-HELIX TRANSCRIPTIONAL REGULATOR, ICLR FAMILY"/>
    <property type="match status" value="1"/>
</dbReference>
<keyword evidence="2" id="KW-0238">DNA-binding</keyword>
<dbReference type="InterPro" id="IPR005471">
    <property type="entry name" value="Tscrpt_reg_IclR_N"/>
</dbReference>
<dbReference type="Gene3D" id="1.10.10.10">
    <property type="entry name" value="Winged helix-like DNA-binding domain superfamily/Winged helix DNA-binding domain"/>
    <property type="match status" value="1"/>
</dbReference>
<dbReference type="AlphaFoldDB" id="A0AB33A2B0"/>
<dbReference type="SUPFAM" id="SSF46785">
    <property type="entry name" value="Winged helix' DNA-binding domain"/>
    <property type="match status" value="1"/>
</dbReference>
<accession>A0AB33A2B0</accession>
<name>A0AB33A2B0_ALTME</name>
<dbReference type="InterPro" id="IPR014757">
    <property type="entry name" value="Tscrpt_reg_IclR_C"/>
</dbReference>
<evidence type="ECO:0000256" key="3">
    <source>
        <dbReference type="ARBA" id="ARBA00023163"/>
    </source>
</evidence>
<dbReference type="InterPro" id="IPR029016">
    <property type="entry name" value="GAF-like_dom_sf"/>
</dbReference>
<keyword evidence="1" id="KW-0805">Transcription regulation</keyword>
<gene>
    <name evidence="6" type="ordered locus">AMEC673_15450</name>
</gene>
<feature type="domain" description="IclR-ED" evidence="5">
    <location>
        <begin position="75"/>
        <end position="266"/>
    </location>
</feature>
<keyword evidence="3" id="KW-0804">Transcription</keyword>
<dbReference type="PROSITE" id="PS51077">
    <property type="entry name" value="HTH_ICLR"/>
    <property type="match status" value="1"/>
</dbReference>
<evidence type="ECO:0000259" key="5">
    <source>
        <dbReference type="PROSITE" id="PS51078"/>
    </source>
</evidence>
<dbReference type="InterPro" id="IPR036388">
    <property type="entry name" value="WH-like_DNA-bd_sf"/>
</dbReference>
<dbReference type="SMART" id="SM00346">
    <property type="entry name" value="HTH_ICLR"/>
    <property type="match status" value="1"/>
</dbReference>
<reference evidence="7" key="1">
    <citation type="journal article" date="2012" name="Sci. Rep.">
        <title>Genomes of surface isolates of Alteromonas macleodii: the life of a widespread marine opportunistic copiotroph.</title>
        <authorList>
            <person name="Lopez-Perez M."/>
            <person name="Gonzaga A."/>
            <person name="Martin-Cuadrado A.B."/>
            <person name="Onyshchenko O."/>
            <person name="Ghavidel A."/>
            <person name="Ghai R."/>
            <person name="Rodriguez-Valera F."/>
        </authorList>
    </citation>
    <scope>NUCLEOTIDE SEQUENCE [LARGE SCALE GENOMIC DNA]</scope>
    <source>
        <strain evidence="7">English Channel 673</strain>
    </source>
</reference>
<dbReference type="GO" id="GO:0003677">
    <property type="term" value="F:DNA binding"/>
    <property type="evidence" value="ECO:0007669"/>
    <property type="project" value="UniProtKB-KW"/>
</dbReference>
<proteinExistence type="predicted"/>
<dbReference type="SUPFAM" id="SSF55781">
    <property type="entry name" value="GAF domain-like"/>
    <property type="match status" value="1"/>
</dbReference>
<evidence type="ECO:0000259" key="4">
    <source>
        <dbReference type="PROSITE" id="PS51077"/>
    </source>
</evidence>
<evidence type="ECO:0000256" key="1">
    <source>
        <dbReference type="ARBA" id="ARBA00023015"/>
    </source>
</evidence>
<organism evidence="6 7">
    <name type="scientific">Alteromonas macleodii (strain English Channel 673)</name>
    <dbReference type="NCBI Taxonomy" id="1004788"/>
    <lineage>
        <taxon>Bacteria</taxon>
        <taxon>Pseudomonadati</taxon>
        <taxon>Pseudomonadota</taxon>
        <taxon>Gammaproteobacteria</taxon>
        <taxon>Alteromonadales</taxon>
        <taxon>Alteromonadaceae</taxon>
        <taxon>Alteromonas/Salinimonas group</taxon>
        <taxon>Alteromonas</taxon>
    </lineage>
</organism>
<dbReference type="PROSITE" id="PS51078">
    <property type="entry name" value="ICLR_ED"/>
    <property type="match status" value="1"/>
</dbReference>
<evidence type="ECO:0000313" key="6">
    <source>
        <dbReference type="EMBL" id="AFT75772.1"/>
    </source>
</evidence>
<feature type="domain" description="HTH iclR-type" evidence="4">
    <location>
        <begin position="13"/>
        <end position="74"/>
    </location>
</feature>
<dbReference type="GO" id="GO:0003700">
    <property type="term" value="F:DNA-binding transcription factor activity"/>
    <property type="evidence" value="ECO:0007669"/>
    <property type="project" value="TreeGrafter"/>
</dbReference>
<dbReference type="InterPro" id="IPR050707">
    <property type="entry name" value="HTH_MetabolicPath_Reg"/>
</dbReference>
<evidence type="ECO:0000256" key="2">
    <source>
        <dbReference type="ARBA" id="ARBA00023125"/>
    </source>
</evidence>
<dbReference type="PANTHER" id="PTHR30136:SF8">
    <property type="entry name" value="TRANSCRIPTIONAL REGULATORY PROTEIN"/>
    <property type="match status" value="1"/>
</dbReference>
<dbReference type="RefSeq" id="WP_014977303.1">
    <property type="nucleotide sequence ID" value="NC_018678.1"/>
</dbReference>
<dbReference type="Proteomes" id="UP000006296">
    <property type="component" value="Chromosome"/>
</dbReference>
<sequence length="273" mass="30275">MDDDKAIATRKGIGSLELGLEVLELISEHSGPISLTKLSELAEMSPSRLHKYLVSLTKLGYVSQLDNAKYMLSNSSIRLGMSALKHSNPVQVAFEYADKLHQELDKTITVTIWNGDVPLVIKWLDSSHFLAVNIRLGSELSPFTSAAGRIFLSHLPKLRCKTLVEHYYDSPAPMPRYMGKPIKKAMFYELLEEIKKSNLCCFKEDFLPDINVVSAPIFSLDGSVSTVISLVGNSKETPVNAKSIYVQAVKKASNEATRKISGQLRATSECYSF</sequence>
<dbReference type="GO" id="GO:0045892">
    <property type="term" value="P:negative regulation of DNA-templated transcription"/>
    <property type="evidence" value="ECO:0007669"/>
    <property type="project" value="TreeGrafter"/>
</dbReference>
<dbReference type="InterPro" id="IPR036390">
    <property type="entry name" value="WH_DNA-bd_sf"/>
</dbReference>
<dbReference type="Pfam" id="PF09339">
    <property type="entry name" value="HTH_IclR"/>
    <property type="match status" value="1"/>
</dbReference>
<dbReference type="Gene3D" id="3.30.450.40">
    <property type="match status" value="1"/>
</dbReference>
<dbReference type="Pfam" id="PF01614">
    <property type="entry name" value="IclR_C"/>
    <property type="match status" value="1"/>
</dbReference>
<dbReference type="KEGG" id="amg:AMEC673_15450"/>